<dbReference type="InterPro" id="IPR002471">
    <property type="entry name" value="Pept_S9_AS"/>
</dbReference>
<dbReference type="PRINTS" id="PR00862">
    <property type="entry name" value="PROLIGOPTASE"/>
</dbReference>
<dbReference type="InterPro" id="IPR001375">
    <property type="entry name" value="Peptidase_S9_cat"/>
</dbReference>
<evidence type="ECO:0000256" key="5">
    <source>
        <dbReference type="ARBA" id="ARBA00022825"/>
    </source>
</evidence>
<dbReference type="Pfam" id="PF00326">
    <property type="entry name" value="Peptidase_S9"/>
    <property type="match status" value="1"/>
</dbReference>
<accession>A0A9P6SRM9</accession>
<dbReference type="GO" id="GO:0005829">
    <property type="term" value="C:cytosol"/>
    <property type="evidence" value="ECO:0007669"/>
    <property type="project" value="TreeGrafter"/>
</dbReference>
<feature type="non-terminal residue" evidence="9">
    <location>
        <position position="309"/>
    </location>
</feature>
<dbReference type="InterPro" id="IPR002470">
    <property type="entry name" value="Peptidase_S9A"/>
</dbReference>
<dbReference type="PANTHER" id="PTHR42881">
    <property type="entry name" value="PROLYL ENDOPEPTIDASE"/>
    <property type="match status" value="1"/>
</dbReference>
<reference evidence="9" key="1">
    <citation type="journal article" date="2020" name="Fungal Divers.">
        <title>Resolving the Mortierellaceae phylogeny through synthesis of multi-gene phylogenetics and phylogenomics.</title>
        <authorList>
            <person name="Vandepol N."/>
            <person name="Liber J."/>
            <person name="Desiro A."/>
            <person name="Na H."/>
            <person name="Kennedy M."/>
            <person name="Barry K."/>
            <person name="Grigoriev I.V."/>
            <person name="Miller A.N."/>
            <person name="O'Donnell K."/>
            <person name="Stajich J.E."/>
            <person name="Bonito G."/>
        </authorList>
    </citation>
    <scope>NUCLEOTIDE SEQUENCE</scope>
    <source>
        <strain evidence="9">NRRL 2769</strain>
    </source>
</reference>
<dbReference type="SUPFAM" id="SSF53474">
    <property type="entry name" value="alpha/beta-Hydrolases"/>
    <property type="match status" value="1"/>
</dbReference>
<name>A0A9P6SRM9_9FUNG</name>
<evidence type="ECO:0000256" key="6">
    <source>
        <dbReference type="RuleBase" id="RU368024"/>
    </source>
</evidence>
<protein>
    <recommendedName>
        <fullName evidence="6">Prolyl endopeptidase</fullName>
        <ecNumber evidence="6">3.4.21.-</ecNumber>
    </recommendedName>
</protein>
<dbReference type="FunFam" id="3.40.50.1820:FF:000005">
    <property type="entry name" value="Prolyl endopeptidase"/>
    <property type="match status" value="1"/>
</dbReference>
<dbReference type="Gene3D" id="3.40.50.1820">
    <property type="entry name" value="alpha/beta hydrolase"/>
    <property type="match status" value="1"/>
</dbReference>
<evidence type="ECO:0000256" key="4">
    <source>
        <dbReference type="ARBA" id="ARBA00022801"/>
    </source>
</evidence>
<dbReference type="InterPro" id="IPR023302">
    <property type="entry name" value="Pept_S9A_N"/>
</dbReference>
<evidence type="ECO:0000256" key="3">
    <source>
        <dbReference type="ARBA" id="ARBA00022670"/>
    </source>
</evidence>
<dbReference type="PANTHER" id="PTHR42881:SF2">
    <property type="entry name" value="PROLYL ENDOPEPTIDASE"/>
    <property type="match status" value="1"/>
</dbReference>
<feature type="domain" description="Peptidase S9A N-terminal" evidence="8">
    <location>
        <begin position="3"/>
        <end position="83"/>
    </location>
</feature>
<dbReference type="Pfam" id="PF02897">
    <property type="entry name" value="Peptidase_S9_N"/>
    <property type="match status" value="1"/>
</dbReference>
<evidence type="ECO:0000256" key="2">
    <source>
        <dbReference type="ARBA" id="ARBA00005228"/>
    </source>
</evidence>
<dbReference type="SUPFAM" id="SSF50993">
    <property type="entry name" value="Peptidase/esterase 'gauge' domain"/>
    <property type="match status" value="1"/>
</dbReference>
<evidence type="ECO:0000259" key="7">
    <source>
        <dbReference type="Pfam" id="PF00326"/>
    </source>
</evidence>
<evidence type="ECO:0000313" key="9">
    <source>
        <dbReference type="EMBL" id="KAF9993001.1"/>
    </source>
</evidence>
<dbReference type="Gene3D" id="2.130.10.120">
    <property type="entry name" value="Prolyl oligopeptidase, N-terminal domain"/>
    <property type="match status" value="1"/>
</dbReference>
<evidence type="ECO:0000259" key="8">
    <source>
        <dbReference type="Pfam" id="PF02897"/>
    </source>
</evidence>
<dbReference type="InterPro" id="IPR029058">
    <property type="entry name" value="AB_hydrolase_fold"/>
</dbReference>
<proteinExistence type="inferred from homology"/>
<dbReference type="GO" id="GO:0006508">
    <property type="term" value="P:proteolysis"/>
    <property type="evidence" value="ECO:0007669"/>
    <property type="project" value="UniProtKB-KW"/>
</dbReference>
<dbReference type="EC" id="3.4.21.-" evidence="6"/>
<dbReference type="AlphaFoldDB" id="A0A9P6SRM9"/>
<keyword evidence="5 6" id="KW-0720">Serine protease</keyword>
<dbReference type="PROSITE" id="PS00708">
    <property type="entry name" value="PRO_ENDOPEP_SER"/>
    <property type="match status" value="1"/>
</dbReference>
<keyword evidence="4 6" id="KW-0378">Hydrolase</keyword>
<keyword evidence="3 6" id="KW-0645">Protease</keyword>
<sequence length="309" mass="34874">SEDVLNGAIVVDGDKLVLSYMRDVKSVLVIHDLKTGKLIHQIKTPVGTTTDIRGRREDKEFFFFFVSFLTPGTIYRYNFEIEDEEERLTVFREAEIKNFDNTKFETKQVFYESKDGTNIPMFITHKKGLVLDGNNPTYLYGYGGFNISLQPAYSPSFIVFIQHLGGVVAEANLRGGGEYGEEWHQAGTVHNKQNVFDDFQYAAKYLIKENYTKASRLAIHGGSNGGLLVAACVNQAPELFGAAIADVGVLDMLRFHKFTIGHAWQSDYGFPDDKAEDFNTLLKYSPLHNVRKGKPYPALTLFTSDHDDR</sequence>
<gene>
    <name evidence="9" type="ORF">BGZ80_008314</name>
</gene>
<comment type="caution">
    <text evidence="9">The sequence shown here is derived from an EMBL/GenBank/DDBJ whole genome shotgun (WGS) entry which is preliminary data.</text>
</comment>
<comment type="similarity">
    <text evidence="2 6">Belongs to the peptidase S9A family.</text>
</comment>
<evidence type="ECO:0000256" key="1">
    <source>
        <dbReference type="ARBA" id="ARBA00001070"/>
    </source>
</evidence>
<keyword evidence="10" id="KW-1185">Reference proteome</keyword>
<comment type="catalytic activity">
    <reaction evidence="1">
        <text>Hydrolysis of Pro-|-Xaa &gt;&gt; Ala-|-Xaa in oligopeptides.</text>
        <dbReference type="EC" id="3.4.21.26"/>
    </reaction>
</comment>
<organism evidence="9 10">
    <name type="scientific">Entomortierella chlamydospora</name>
    <dbReference type="NCBI Taxonomy" id="101097"/>
    <lineage>
        <taxon>Eukaryota</taxon>
        <taxon>Fungi</taxon>
        <taxon>Fungi incertae sedis</taxon>
        <taxon>Mucoromycota</taxon>
        <taxon>Mortierellomycotina</taxon>
        <taxon>Mortierellomycetes</taxon>
        <taxon>Mortierellales</taxon>
        <taxon>Mortierellaceae</taxon>
        <taxon>Entomortierella</taxon>
    </lineage>
</organism>
<feature type="domain" description="Peptidase S9 prolyl oligopeptidase catalytic" evidence="7">
    <location>
        <begin position="158"/>
        <end position="309"/>
    </location>
</feature>
<dbReference type="GO" id="GO:0070012">
    <property type="term" value="F:oligopeptidase activity"/>
    <property type="evidence" value="ECO:0007669"/>
    <property type="project" value="TreeGrafter"/>
</dbReference>
<dbReference type="GO" id="GO:0004252">
    <property type="term" value="F:serine-type endopeptidase activity"/>
    <property type="evidence" value="ECO:0007669"/>
    <property type="project" value="UniProtKB-UniRule"/>
</dbReference>
<dbReference type="InterPro" id="IPR051167">
    <property type="entry name" value="Prolyl_oligopep/macrocyclase"/>
</dbReference>
<dbReference type="EMBL" id="JAAAID010004468">
    <property type="protein sequence ID" value="KAF9993001.1"/>
    <property type="molecule type" value="Genomic_DNA"/>
</dbReference>
<dbReference type="Proteomes" id="UP000703661">
    <property type="component" value="Unassembled WGS sequence"/>
</dbReference>
<feature type="non-terminal residue" evidence="9">
    <location>
        <position position="1"/>
    </location>
</feature>
<evidence type="ECO:0000313" key="10">
    <source>
        <dbReference type="Proteomes" id="UP000703661"/>
    </source>
</evidence>